<gene>
    <name evidence="1" type="ORF">AVL57_00970</name>
</gene>
<evidence type="ECO:0000313" key="2">
    <source>
        <dbReference type="Proteomes" id="UP000056750"/>
    </source>
</evidence>
<proteinExistence type="predicted"/>
<protein>
    <submittedName>
        <fullName evidence="1">Uncharacterized protein</fullName>
    </submittedName>
</protein>
<reference evidence="1 2" key="1">
    <citation type="submission" date="2015-12" db="EMBL/GenBank/DDBJ databases">
        <title>Intraspecies pangenome expansion in the marine bacterium Alteromonas.</title>
        <authorList>
            <person name="Lopez-Perez M."/>
            <person name="Rodriguez-Valera F."/>
        </authorList>
    </citation>
    <scope>NUCLEOTIDE SEQUENCE [LARGE SCALE GENOMIC DNA]</scope>
    <source>
        <strain evidence="1 2">LMG 21861</strain>
        <plasmid evidence="1 2">pASTE61-200</plasmid>
    </source>
</reference>
<evidence type="ECO:0000313" key="1">
    <source>
        <dbReference type="EMBL" id="AMJ76745.1"/>
    </source>
</evidence>
<sequence>MKQIIEKIPNDLDALFFNYGQLKHDFLVMCASRILDHDIARKIFSDGYRLVLNDHEEIFSGEFENAKVGLITVHFNSVCLRVAPNGFFKATEKLNSHDLWPELHYLTLPVVAQVATPYPSKLEDASTYISSYAEPIESGALEIEATEKVITWLAHEMSLTTDIGNPFTKAEHREIWSKEYEDSIDA</sequence>
<geneLocation type="plasmid" evidence="1 2">
    <name>pASTE61-200</name>
</geneLocation>
<accession>A0ABN4LV17</accession>
<dbReference type="RefSeq" id="WP_061093784.1">
    <property type="nucleotide sequence ID" value="NZ_CP013927.1"/>
</dbReference>
<name>A0ABN4LV17_9ALTE</name>
<keyword evidence="1" id="KW-0614">Plasmid</keyword>
<keyword evidence="2" id="KW-1185">Reference proteome</keyword>
<dbReference type="Proteomes" id="UP000056750">
    <property type="component" value="Plasmid pASTE61-200"/>
</dbReference>
<organism evidence="1 2">
    <name type="scientific">Alteromonas stellipolaris</name>
    <dbReference type="NCBI Taxonomy" id="233316"/>
    <lineage>
        <taxon>Bacteria</taxon>
        <taxon>Pseudomonadati</taxon>
        <taxon>Pseudomonadota</taxon>
        <taxon>Gammaproteobacteria</taxon>
        <taxon>Alteromonadales</taxon>
        <taxon>Alteromonadaceae</taxon>
        <taxon>Alteromonas/Salinimonas group</taxon>
        <taxon>Alteromonas</taxon>
    </lineage>
</organism>
<dbReference type="EMBL" id="CP013927">
    <property type="protein sequence ID" value="AMJ76745.1"/>
    <property type="molecule type" value="Genomic_DNA"/>
</dbReference>